<keyword evidence="4" id="KW-1185">Reference proteome</keyword>
<feature type="non-terminal residue" evidence="3">
    <location>
        <position position="1"/>
    </location>
</feature>
<keyword evidence="1" id="KW-0472">Membrane</keyword>
<reference evidence="3" key="1">
    <citation type="submission" date="2022-06" db="EMBL/GenBank/DDBJ databases">
        <title>Uncovering the hologenomic basis of an extraordinary plant invasion.</title>
        <authorList>
            <person name="Bieker V.C."/>
            <person name="Martin M.D."/>
            <person name="Gilbert T."/>
            <person name="Hodgins K."/>
            <person name="Battlay P."/>
            <person name="Petersen B."/>
            <person name="Wilson J."/>
        </authorList>
    </citation>
    <scope>NUCLEOTIDE SEQUENCE</scope>
    <source>
        <strain evidence="3">AA19_3_7</strain>
        <tissue evidence="3">Leaf</tissue>
    </source>
</reference>
<keyword evidence="1" id="KW-0812">Transmembrane</keyword>
<evidence type="ECO:0000256" key="1">
    <source>
        <dbReference type="SAM" id="Phobius"/>
    </source>
</evidence>
<dbReference type="PANTHER" id="PTHR24177">
    <property type="entry name" value="CASKIN"/>
    <property type="match status" value="1"/>
</dbReference>
<dbReference type="Proteomes" id="UP001206925">
    <property type="component" value="Unassembled WGS sequence"/>
</dbReference>
<comment type="caution">
    <text evidence="3">The sequence shown here is derived from an EMBL/GenBank/DDBJ whole genome shotgun (WGS) entry which is preliminary data.</text>
</comment>
<proteinExistence type="predicted"/>
<protein>
    <recommendedName>
        <fullName evidence="2">PGG domain-containing protein</fullName>
    </recommendedName>
</protein>
<dbReference type="Gene3D" id="1.25.40.20">
    <property type="entry name" value="Ankyrin repeat-containing domain"/>
    <property type="match status" value="1"/>
</dbReference>
<feature type="transmembrane region" description="Helical" evidence="1">
    <location>
        <begin position="182"/>
        <end position="200"/>
    </location>
</feature>
<name>A0AAD5CRR0_AMBAR</name>
<dbReference type="InterPro" id="IPR036770">
    <property type="entry name" value="Ankyrin_rpt-contain_sf"/>
</dbReference>
<dbReference type="EMBL" id="JAMZMK010007225">
    <property type="protein sequence ID" value="KAI7745505.1"/>
    <property type="molecule type" value="Genomic_DNA"/>
</dbReference>
<feature type="transmembrane region" description="Helical" evidence="1">
    <location>
        <begin position="220"/>
        <end position="244"/>
    </location>
</feature>
<feature type="domain" description="PGG" evidence="2">
    <location>
        <begin position="179"/>
        <end position="285"/>
    </location>
</feature>
<evidence type="ECO:0000313" key="3">
    <source>
        <dbReference type="EMBL" id="KAI7745505.1"/>
    </source>
</evidence>
<dbReference type="GO" id="GO:0016020">
    <property type="term" value="C:membrane"/>
    <property type="evidence" value="ECO:0007669"/>
    <property type="project" value="TreeGrafter"/>
</dbReference>
<dbReference type="InterPro" id="IPR026961">
    <property type="entry name" value="PGG_dom"/>
</dbReference>
<organism evidence="3 4">
    <name type="scientific">Ambrosia artemisiifolia</name>
    <name type="common">Common ragweed</name>
    <dbReference type="NCBI Taxonomy" id="4212"/>
    <lineage>
        <taxon>Eukaryota</taxon>
        <taxon>Viridiplantae</taxon>
        <taxon>Streptophyta</taxon>
        <taxon>Embryophyta</taxon>
        <taxon>Tracheophyta</taxon>
        <taxon>Spermatophyta</taxon>
        <taxon>Magnoliopsida</taxon>
        <taxon>eudicotyledons</taxon>
        <taxon>Gunneridae</taxon>
        <taxon>Pentapetalae</taxon>
        <taxon>asterids</taxon>
        <taxon>campanulids</taxon>
        <taxon>Asterales</taxon>
        <taxon>Asteraceae</taxon>
        <taxon>Asteroideae</taxon>
        <taxon>Heliantheae alliance</taxon>
        <taxon>Heliantheae</taxon>
        <taxon>Ambrosia</taxon>
    </lineage>
</organism>
<evidence type="ECO:0000259" key="2">
    <source>
        <dbReference type="Pfam" id="PF13962"/>
    </source>
</evidence>
<dbReference type="SUPFAM" id="SSF48403">
    <property type="entry name" value="Ankyrin repeat"/>
    <property type="match status" value="1"/>
</dbReference>
<keyword evidence="1" id="KW-1133">Transmembrane helix</keyword>
<dbReference type="AlphaFoldDB" id="A0AAD5CRR0"/>
<gene>
    <name evidence="3" type="ORF">M8C21_028968</name>
</gene>
<dbReference type="PANTHER" id="PTHR24177:SF443">
    <property type="entry name" value="PGG DOMAIN-CONTAINING PROTEIN"/>
    <property type="match status" value="1"/>
</dbReference>
<evidence type="ECO:0000313" key="4">
    <source>
        <dbReference type="Proteomes" id="UP001206925"/>
    </source>
</evidence>
<feature type="transmembrane region" description="Helical" evidence="1">
    <location>
        <begin position="265"/>
        <end position="287"/>
    </location>
</feature>
<accession>A0AAD5CRR0</accession>
<feature type="transmembrane region" description="Helical" evidence="1">
    <location>
        <begin position="293"/>
        <end position="318"/>
    </location>
</feature>
<sequence length="323" mass="36626">MNVDDIKDMLRGSPDSSFSNVPKYKHKVLFVAAEAGNTRFIVEVLRTYPDLVLLKNYDKHTIFHIAVMYRHLDIYNLLYEIRDSRNEICISEDRLRNNMLHLVACRPKSSSRFMAAKTSGPSLLMQRELLWFKGVIKDCEGDNILLIKKFMTCCHHKKTPYEIFSCENKTQLSEGLQWMKDCMVVATLIITVAFAVAFTVPGGCNQDNGLPLFIHQPDFLVFVIADAISLFSSSTSLLVFLSILTSGYEQLDFLFALPRKLLAGLLSLFISVAAMMVTFSASFFVMYHNGLKWVPILIAAFATIPVVVFAILQFHILVDMIRS</sequence>
<dbReference type="Pfam" id="PF13962">
    <property type="entry name" value="PGG"/>
    <property type="match status" value="1"/>
</dbReference>